<evidence type="ECO:0000256" key="6">
    <source>
        <dbReference type="PIRSR" id="PIRSR000190-1"/>
    </source>
</evidence>
<gene>
    <name evidence="5 11" type="primary">pdxH</name>
    <name evidence="11" type="ORF">EJ997_05260</name>
</gene>
<comment type="caution">
    <text evidence="5">Lacks conserved residue(s) required for the propagation of feature annotation.</text>
</comment>
<evidence type="ECO:0000256" key="1">
    <source>
        <dbReference type="ARBA" id="ARBA00007301"/>
    </source>
</evidence>
<evidence type="ECO:0000256" key="2">
    <source>
        <dbReference type="ARBA" id="ARBA00022630"/>
    </source>
</evidence>
<dbReference type="OrthoDB" id="9780392at2"/>
<feature type="binding site" evidence="5 6">
    <location>
        <position position="130"/>
    </location>
    <ligand>
        <name>substrate</name>
    </ligand>
</feature>
<dbReference type="EC" id="1.4.3.5" evidence="5"/>
<dbReference type="GO" id="GO:0004733">
    <property type="term" value="F:pyridoxamine phosphate oxidase activity"/>
    <property type="evidence" value="ECO:0007669"/>
    <property type="project" value="UniProtKB-UniRule"/>
</dbReference>
<evidence type="ECO:0000256" key="5">
    <source>
        <dbReference type="HAMAP-Rule" id="MF_01629"/>
    </source>
</evidence>
<dbReference type="Proteomes" id="UP000280344">
    <property type="component" value="Chromosome"/>
</dbReference>
<keyword evidence="4 5" id="KW-0560">Oxidoreductase</keyword>
<accession>A0A3Q9G3X5</accession>
<dbReference type="EMBL" id="CP034593">
    <property type="protein sequence ID" value="AZQ76841.1"/>
    <property type="molecule type" value="Genomic_DNA"/>
</dbReference>
<comment type="catalytic activity">
    <reaction evidence="5">
        <text>pyridoxine 5'-phosphate + O2 = pyridoxal 5'-phosphate + H2O2</text>
        <dbReference type="Rhea" id="RHEA:15149"/>
        <dbReference type="ChEBI" id="CHEBI:15379"/>
        <dbReference type="ChEBI" id="CHEBI:16240"/>
        <dbReference type="ChEBI" id="CHEBI:58589"/>
        <dbReference type="ChEBI" id="CHEBI:597326"/>
        <dbReference type="EC" id="1.4.3.5"/>
    </reaction>
</comment>
<comment type="catalytic activity">
    <reaction evidence="5">
        <text>pyridoxamine 5'-phosphate + O2 + H2O = pyridoxal 5'-phosphate + H2O2 + NH4(+)</text>
        <dbReference type="Rhea" id="RHEA:15817"/>
        <dbReference type="ChEBI" id="CHEBI:15377"/>
        <dbReference type="ChEBI" id="CHEBI:15379"/>
        <dbReference type="ChEBI" id="CHEBI:16240"/>
        <dbReference type="ChEBI" id="CHEBI:28938"/>
        <dbReference type="ChEBI" id="CHEBI:58451"/>
        <dbReference type="ChEBI" id="CHEBI:597326"/>
        <dbReference type="EC" id="1.4.3.5"/>
    </reaction>
</comment>
<comment type="subunit">
    <text evidence="5">Homodimer.</text>
</comment>
<keyword evidence="2 5" id="KW-0285">Flavoprotein</keyword>
<feature type="compositionally biased region" description="Basic and acidic residues" evidence="8">
    <location>
        <begin position="1"/>
        <end position="11"/>
    </location>
</feature>
<dbReference type="InterPro" id="IPR019576">
    <property type="entry name" value="Pyridoxamine_oxidase_dimer_C"/>
</dbReference>
<comment type="cofactor">
    <cofactor evidence="5 7">
        <name>FMN</name>
        <dbReference type="ChEBI" id="CHEBI:58210"/>
    </cofactor>
    <text evidence="5 7">Binds 1 FMN per subunit.</text>
</comment>
<feature type="binding site" evidence="5 7">
    <location>
        <position position="82"/>
    </location>
    <ligand>
        <name>FMN</name>
        <dbReference type="ChEBI" id="CHEBI:58210"/>
    </ligand>
</feature>
<dbReference type="PANTHER" id="PTHR10851:SF0">
    <property type="entry name" value="PYRIDOXINE-5'-PHOSPHATE OXIDASE"/>
    <property type="match status" value="1"/>
</dbReference>
<feature type="binding site" evidence="5 7">
    <location>
        <begin position="60"/>
        <end position="65"/>
    </location>
    <ligand>
        <name>FMN</name>
        <dbReference type="ChEBI" id="CHEBI:58210"/>
    </ligand>
</feature>
<feature type="binding site" evidence="5 7">
    <location>
        <position position="192"/>
    </location>
    <ligand>
        <name>FMN</name>
        <dbReference type="ChEBI" id="CHEBI:58210"/>
    </ligand>
</feature>
<evidence type="ECO:0000313" key="12">
    <source>
        <dbReference type="Proteomes" id="UP000280344"/>
    </source>
</evidence>
<reference evidence="11 12" key="1">
    <citation type="submission" date="2018-12" db="EMBL/GenBank/DDBJ databases">
        <title>Complete genome sequence of Flaviflexus sp. H23T48.</title>
        <authorList>
            <person name="Bae J.-W."/>
            <person name="Lee J.-Y."/>
        </authorList>
    </citation>
    <scope>NUCLEOTIDE SEQUENCE [LARGE SCALE GENOMIC DNA]</scope>
    <source>
        <strain evidence="11 12">H23T48</strain>
    </source>
</reference>
<dbReference type="Pfam" id="PF01243">
    <property type="entry name" value="PNPOx_N"/>
    <property type="match status" value="1"/>
</dbReference>
<dbReference type="InterPro" id="IPR000659">
    <property type="entry name" value="Pyridox_Oxase"/>
</dbReference>
<evidence type="ECO:0000259" key="10">
    <source>
        <dbReference type="Pfam" id="PF10590"/>
    </source>
</evidence>
<feature type="binding site" evidence="5 6">
    <location>
        <position position="122"/>
    </location>
    <ligand>
        <name>substrate</name>
    </ligand>
</feature>
<dbReference type="InterPro" id="IPR012349">
    <property type="entry name" value="Split_barrel_FMN-bd"/>
</dbReference>
<sequence>MDISDMRRSYESGELNEADLPSSPKPLFDQWLAEAVESDERDANVMVLSTVDQHGGPSSRVVLAKQVTPEGIIFFTNYDSRKAAEIKVNPRVALNFHWASLDRMVRIEGRAERITDVESDKYFDSRPVGSRRGAIASPQSQVIESRQVLLDEVEKLERSGEEPHRPNNWGGYLVRPKVLEFWQGRPDRLHDRIRYRVVDRAWAWERLAP</sequence>
<evidence type="ECO:0000256" key="3">
    <source>
        <dbReference type="ARBA" id="ARBA00022643"/>
    </source>
</evidence>
<comment type="pathway">
    <text evidence="5">Cofactor metabolism; pyridoxal 5'-phosphate salvage; pyridoxal 5'-phosphate from pyridoxine 5'-phosphate: step 1/1.</text>
</comment>
<feature type="binding site" evidence="5 6">
    <location>
        <position position="126"/>
    </location>
    <ligand>
        <name>substrate</name>
    </ligand>
</feature>
<comment type="pathway">
    <text evidence="5">Cofactor metabolism; pyridoxal 5'-phosphate salvage; pyridoxal 5'-phosphate from pyridoxamine 5'-phosphate: step 1/1.</text>
</comment>
<feature type="binding site" evidence="5 7">
    <location>
        <begin position="75"/>
        <end position="76"/>
    </location>
    <ligand>
        <name>FMN</name>
        <dbReference type="ChEBI" id="CHEBI:58210"/>
    </ligand>
</feature>
<keyword evidence="3 5" id="KW-0288">FMN</keyword>
<dbReference type="PANTHER" id="PTHR10851">
    <property type="entry name" value="PYRIDOXINE-5-PHOSPHATE OXIDASE"/>
    <property type="match status" value="1"/>
</dbReference>
<evidence type="ECO:0000256" key="8">
    <source>
        <dbReference type="SAM" id="MobiDB-lite"/>
    </source>
</evidence>
<dbReference type="HAMAP" id="MF_01629">
    <property type="entry name" value="PdxH"/>
    <property type="match status" value="1"/>
</dbReference>
<dbReference type="InterPro" id="IPR019740">
    <property type="entry name" value="Pyridox_Oxase_CS"/>
</dbReference>
<dbReference type="NCBIfam" id="NF004231">
    <property type="entry name" value="PRK05679.1"/>
    <property type="match status" value="1"/>
</dbReference>
<evidence type="ECO:0000256" key="7">
    <source>
        <dbReference type="PIRSR" id="PIRSR000190-2"/>
    </source>
</evidence>
<feature type="domain" description="Pyridoxamine 5'-phosphate oxidase N-terminal" evidence="9">
    <location>
        <begin position="35"/>
        <end position="156"/>
    </location>
</feature>
<dbReference type="GO" id="GO:0008615">
    <property type="term" value="P:pyridoxine biosynthetic process"/>
    <property type="evidence" value="ECO:0007669"/>
    <property type="project" value="UniProtKB-UniRule"/>
</dbReference>
<feature type="region of interest" description="Disordered" evidence="8">
    <location>
        <begin position="1"/>
        <end position="22"/>
    </location>
</feature>
<evidence type="ECO:0000256" key="4">
    <source>
        <dbReference type="ARBA" id="ARBA00023002"/>
    </source>
</evidence>
<proteinExistence type="inferred from homology"/>
<feature type="binding site" evidence="5 7">
    <location>
        <position position="182"/>
    </location>
    <ligand>
        <name>FMN</name>
        <dbReference type="ChEBI" id="CHEBI:58210"/>
    </ligand>
</feature>
<dbReference type="NCBIfam" id="TIGR00558">
    <property type="entry name" value="pdxH"/>
    <property type="match status" value="1"/>
</dbReference>
<name>A0A3Q9G3X5_9ACTO</name>
<keyword evidence="5" id="KW-0664">Pyridoxine biosynthesis</keyword>
<dbReference type="Pfam" id="PF10590">
    <property type="entry name" value="PNP_phzG_C"/>
    <property type="match status" value="1"/>
</dbReference>
<comment type="similarity">
    <text evidence="1 5">Belongs to the pyridoxamine 5'-phosphate oxidase family.</text>
</comment>
<feature type="binding site" evidence="5 7">
    <location>
        <position position="81"/>
    </location>
    <ligand>
        <name>FMN</name>
        <dbReference type="ChEBI" id="CHEBI:58210"/>
    </ligand>
</feature>
<dbReference type="RefSeq" id="WP_126703647.1">
    <property type="nucleotide sequence ID" value="NZ_CP034593.1"/>
</dbReference>
<keyword evidence="12" id="KW-1185">Reference proteome</keyword>
<feature type="binding site" evidence="5 6">
    <location>
        <begin position="188"/>
        <end position="190"/>
    </location>
    <ligand>
        <name>substrate</name>
    </ligand>
</feature>
<feature type="binding site" evidence="6">
    <location>
        <begin position="7"/>
        <end position="10"/>
    </location>
    <ligand>
        <name>substrate</name>
    </ligand>
</feature>
<dbReference type="PIRSF" id="PIRSF000190">
    <property type="entry name" value="Pyd_amn-ph_oxd"/>
    <property type="match status" value="1"/>
</dbReference>
<comment type="function">
    <text evidence="5">Catalyzes the oxidation of either pyridoxine 5'-phosphate (PNP) or pyridoxamine 5'-phosphate (PMP) into pyridoxal 5'-phosphate (PLP).</text>
</comment>
<dbReference type="InterPro" id="IPR011576">
    <property type="entry name" value="Pyridox_Oxase_N"/>
</dbReference>
<dbReference type="Gene3D" id="2.30.110.10">
    <property type="entry name" value="Electron Transport, Fmn-binding Protein, Chain A"/>
    <property type="match status" value="1"/>
</dbReference>
<feature type="binding site" evidence="5 6">
    <location>
        <position position="65"/>
    </location>
    <ligand>
        <name>substrate</name>
    </ligand>
</feature>
<dbReference type="UniPathway" id="UPA01068">
    <property type="reaction ID" value="UER00304"/>
</dbReference>
<dbReference type="KEGG" id="flh:EJ997_05260"/>
<organism evidence="11 12">
    <name type="scientific">Flaviflexus ciconiae</name>
    <dbReference type="NCBI Taxonomy" id="2496867"/>
    <lineage>
        <taxon>Bacteria</taxon>
        <taxon>Bacillati</taxon>
        <taxon>Actinomycetota</taxon>
        <taxon>Actinomycetes</taxon>
        <taxon>Actinomycetales</taxon>
        <taxon>Actinomycetaceae</taxon>
        <taxon>Flaviflexus</taxon>
    </lineage>
</organism>
<dbReference type="GO" id="GO:0010181">
    <property type="term" value="F:FMN binding"/>
    <property type="evidence" value="ECO:0007669"/>
    <property type="project" value="UniProtKB-UniRule"/>
</dbReference>
<feature type="binding site" evidence="5 7">
    <location>
        <begin position="139"/>
        <end position="140"/>
    </location>
    <ligand>
        <name>FMN</name>
        <dbReference type="ChEBI" id="CHEBI:58210"/>
    </ligand>
</feature>
<dbReference type="SUPFAM" id="SSF50475">
    <property type="entry name" value="FMN-binding split barrel"/>
    <property type="match status" value="1"/>
</dbReference>
<evidence type="ECO:0000259" key="9">
    <source>
        <dbReference type="Pfam" id="PF01243"/>
    </source>
</evidence>
<dbReference type="AlphaFoldDB" id="A0A3Q9G3X5"/>
<dbReference type="PROSITE" id="PS01064">
    <property type="entry name" value="PYRIDOX_OXIDASE"/>
    <property type="match status" value="1"/>
</dbReference>
<evidence type="ECO:0000313" key="11">
    <source>
        <dbReference type="EMBL" id="AZQ76841.1"/>
    </source>
</evidence>
<feature type="domain" description="Pyridoxine 5'-phosphate oxidase dimerisation C-terminal" evidence="10">
    <location>
        <begin position="169"/>
        <end position="209"/>
    </location>
</feature>
<protein>
    <recommendedName>
        <fullName evidence="5">Pyridoxine/pyridoxamine 5'-phosphate oxidase</fullName>
        <ecNumber evidence="5">1.4.3.5</ecNumber>
    </recommendedName>
    <alternativeName>
        <fullName evidence="5">PNP/PMP oxidase</fullName>
        <shortName evidence="5">PNPOx</shortName>
    </alternativeName>
    <alternativeName>
        <fullName evidence="5">Pyridoxal 5'-phosphate synthase</fullName>
    </alternativeName>
</protein>